<protein>
    <submittedName>
        <fullName evidence="1">Glycosyl transferase family 25</fullName>
    </submittedName>
</protein>
<reference evidence="1 2" key="1">
    <citation type="submission" date="2020-04" db="EMBL/GenBank/DDBJ databases">
        <title>Advantages and limits of metagenomic assembly and binning of a giant virus.</title>
        <authorList>
            <person name="Schulz F."/>
            <person name="Andreani J."/>
            <person name="Francis R."/>
            <person name="Boudjemaa H."/>
            <person name="Bou Khalil J.Y."/>
            <person name="Lee J."/>
            <person name="La Scola B."/>
            <person name="Woyke T."/>
        </authorList>
    </citation>
    <scope>NUCLEOTIDE SEQUENCE [LARGE SCALE GENOMIC DNA]</scope>
    <source>
        <strain evidence="1 2">FV1/VV64</strain>
    </source>
</reference>
<evidence type="ECO:0000313" key="1">
    <source>
        <dbReference type="EMBL" id="QKF94323.1"/>
    </source>
</evidence>
<evidence type="ECO:0000313" key="2">
    <source>
        <dbReference type="Proteomes" id="UP001162001"/>
    </source>
</evidence>
<sequence>MINKQNITNKQPAKKPIHVLNRYFNKIYVMYISDYELNRIKPKLEEKNIDVQYFIGSNARQDPLLRLEFEQYTNEHKQQNSKHYIKMSGAYGHILTSINIMEDAVANGYWRILILEPDIYFDEDFDNKVEKYLKMDFKLLYLGASQHNWKTIDDNNSVKMITDNYYYANLTYGTFAVALHRPAFFDYLRYLKMKLYASDACLLNLQKKWKEKCIVTYPNLIICDVTKSLTTDRKESQEEIAKMFRWNGNYDIWDKHAFTIETTKVYRVGIEINYYNKDLKCTFQLFNENGELTPMITIPNNLMHEKKQKILNGKVITCDEYHVYIYSTSPNVYIKTKNIFVDDIVFLEYFNIKSRTFKQDLLPFKNRFSRCLLSKNLEMKTYYLDLLEKLHKL</sequence>
<name>A0A7D3QUP9_9VIRU</name>
<dbReference type="EMBL" id="MT418680">
    <property type="protein sequence ID" value="QKF94323.1"/>
    <property type="molecule type" value="Genomic_DNA"/>
</dbReference>
<dbReference type="Proteomes" id="UP001162001">
    <property type="component" value="Segment"/>
</dbReference>
<accession>A0A7D3QUP9</accession>
<proteinExistence type="predicted"/>
<dbReference type="GO" id="GO:0016740">
    <property type="term" value="F:transferase activity"/>
    <property type="evidence" value="ECO:0007669"/>
    <property type="project" value="UniProtKB-KW"/>
</dbReference>
<keyword evidence="1" id="KW-0808">Transferase</keyword>
<gene>
    <name evidence="1" type="ORF">Fadolivirus_1_865</name>
</gene>
<organism evidence="1 2">
    <name type="scientific">Fadolivirus FV1/VV64</name>
    <dbReference type="NCBI Taxonomy" id="3070911"/>
    <lineage>
        <taxon>Viruses</taxon>
        <taxon>Varidnaviria</taxon>
        <taxon>Bamfordvirae</taxon>
        <taxon>Nucleocytoviricota</taxon>
        <taxon>Megaviricetes</taxon>
        <taxon>Imitervirales</taxon>
        <taxon>Mimiviridae</taxon>
        <taxon>Klosneuvirinae</taxon>
        <taxon>Fadolivirus</taxon>
        <taxon>Fadolivirus algeromassiliense</taxon>
    </lineage>
</organism>
<keyword evidence="2" id="KW-1185">Reference proteome</keyword>